<dbReference type="KEGG" id="ntr:B0W44_00530"/>
<evidence type="ECO:0000256" key="3">
    <source>
        <dbReference type="ARBA" id="ARBA00010441"/>
    </source>
</evidence>
<dbReference type="PANTHER" id="PTHR14269:SF61">
    <property type="entry name" value="CDP-DIACYLGLYCEROL--SERINE O-PHOSPHATIDYLTRANSFERASE"/>
    <property type="match status" value="1"/>
</dbReference>
<dbReference type="Proteomes" id="UP000188603">
    <property type="component" value="Chromosome"/>
</dbReference>
<dbReference type="InterPro" id="IPR043130">
    <property type="entry name" value="CDP-OH_PTrfase_TM_dom"/>
</dbReference>
<dbReference type="GO" id="GO:0016020">
    <property type="term" value="C:membrane"/>
    <property type="evidence" value="ECO:0007669"/>
    <property type="project" value="InterPro"/>
</dbReference>
<feature type="transmembrane region" description="Helical" evidence="16">
    <location>
        <begin position="203"/>
        <end position="220"/>
    </location>
</feature>
<evidence type="ECO:0000256" key="16">
    <source>
        <dbReference type="SAM" id="Phobius"/>
    </source>
</evidence>
<dbReference type="PROSITE" id="PS00379">
    <property type="entry name" value="CDP_ALCOHOL_P_TRANSF"/>
    <property type="match status" value="1"/>
</dbReference>
<dbReference type="Pfam" id="PF01066">
    <property type="entry name" value="CDP-OH_P_transf"/>
    <property type="match status" value="1"/>
</dbReference>
<dbReference type="InterPro" id="IPR050324">
    <property type="entry name" value="CDP-alcohol_PTase-I"/>
</dbReference>
<keyword evidence="13" id="KW-1208">Phospholipid metabolism</keyword>
<feature type="transmembrane region" description="Helical" evidence="16">
    <location>
        <begin position="32"/>
        <end position="54"/>
    </location>
</feature>
<dbReference type="EMBL" id="CP019699">
    <property type="protein sequence ID" value="AQS54504.1"/>
    <property type="molecule type" value="Genomic_DNA"/>
</dbReference>
<feature type="transmembrane region" description="Helical" evidence="16">
    <location>
        <begin position="178"/>
        <end position="197"/>
    </location>
</feature>
<evidence type="ECO:0000256" key="14">
    <source>
        <dbReference type="ARBA" id="ARBA00032361"/>
    </source>
</evidence>
<feature type="transmembrane region" description="Helical" evidence="16">
    <location>
        <begin position="146"/>
        <end position="166"/>
    </location>
</feature>
<evidence type="ECO:0000256" key="11">
    <source>
        <dbReference type="ARBA" id="ARBA00023136"/>
    </source>
</evidence>
<dbReference type="OrthoDB" id="9777147at2"/>
<feature type="transmembrane region" description="Helical" evidence="16">
    <location>
        <begin position="121"/>
        <end position="140"/>
    </location>
</feature>
<keyword evidence="10" id="KW-0443">Lipid metabolism</keyword>
<evidence type="ECO:0000256" key="12">
    <source>
        <dbReference type="ARBA" id="ARBA00023209"/>
    </source>
</evidence>
<name>A0A1U9K391_9BACL</name>
<comment type="catalytic activity">
    <reaction evidence="1">
        <text>a CDP-1,2-diacyl-sn-glycerol + L-serine = a 1,2-diacyl-sn-glycero-3-phospho-L-serine + CMP + H(+)</text>
        <dbReference type="Rhea" id="RHEA:16913"/>
        <dbReference type="ChEBI" id="CHEBI:15378"/>
        <dbReference type="ChEBI" id="CHEBI:33384"/>
        <dbReference type="ChEBI" id="CHEBI:57262"/>
        <dbReference type="ChEBI" id="CHEBI:58332"/>
        <dbReference type="ChEBI" id="CHEBI:60377"/>
        <dbReference type="EC" id="2.7.8.8"/>
    </reaction>
</comment>
<evidence type="ECO:0000313" key="18">
    <source>
        <dbReference type="Proteomes" id="UP000188603"/>
    </source>
</evidence>
<keyword evidence="11 16" id="KW-0472">Membrane</keyword>
<dbReference type="Gene3D" id="1.20.120.1760">
    <property type="match status" value="1"/>
</dbReference>
<evidence type="ECO:0000256" key="13">
    <source>
        <dbReference type="ARBA" id="ARBA00023264"/>
    </source>
</evidence>
<evidence type="ECO:0000313" key="17">
    <source>
        <dbReference type="EMBL" id="AQS54504.1"/>
    </source>
</evidence>
<dbReference type="NCBIfam" id="TIGR00473">
    <property type="entry name" value="pssA"/>
    <property type="match status" value="1"/>
</dbReference>
<evidence type="ECO:0000256" key="1">
    <source>
        <dbReference type="ARBA" id="ARBA00000287"/>
    </source>
</evidence>
<organism evidence="17 18">
    <name type="scientific">Novibacillus thermophilus</name>
    <dbReference type="NCBI Taxonomy" id="1471761"/>
    <lineage>
        <taxon>Bacteria</taxon>
        <taxon>Bacillati</taxon>
        <taxon>Bacillota</taxon>
        <taxon>Bacilli</taxon>
        <taxon>Bacillales</taxon>
        <taxon>Thermoactinomycetaceae</taxon>
        <taxon>Novibacillus</taxon>
    </lineage>
</organism>
<evidence type="ECO:0000256" key="5">
    <source>
        <dbReference type="ARBA" id="ARBA00017171"/>
    </source>
</evidence>
<dbReference type="InterPro" id="IPR000462">
    <property type="entry name" value="CDP-OH_P_trans"/>
</dbReference>
<dbReference type="GO" id="GO:0012505">
    <property type="term" value="C:endomembrane system"/>
    <property type="evidence" value="ECO:0007669"/>
    <property type="project" value="UniProtKB-SubCell"/>
</dbReference>
<evidence type="ECO:0000256" key="2">
    <source>
        <dbReference type="ARBA" id="ARBA00004127"/>
    </source>
</evidence>
<dbReference type="EC" id="2.7.8.8" evidence="4"/>
<keyword evidence="9 16" id="KW-1133">Transmembrane helix</keyword>
<keyword evidence="18" id="KW-1185">Reference proteome</keyword>
<proteinExistence type="inferred from homology"/>
<protein>
    <recommendedName>
        <fullName evidence="5">CDP-diacylglycerol--serine O-phosphatidyltransferase</fullName>
        <ecNumber evidence="4">2.7.8.8</ecNumber>
    </recommendedName>
    <alternativeName>
        <fullName evidence="14">Phosphatidylserine synthase</fullName>
    </alternativeName>
</protein>
<comment type="subcellular location">
    <subcellularLocation>
        <location evidence="2">Endomembrane system</location>
        <topology evidence="2">Multi-pass membrane protein</topology>
    </subcellularLocation>
</comment>
<dbReference type="PANTHER" id="PTHR14269">
    <property type="entry name" value="CDP-DIACYLGLYCEROL--GLYCEROL-3-PHOSPHATE 3-PHOSPHATIDYLTRANSFERASE-RELATED"/>
    <property type="match status" value="1"/>
</dbReference>
<feature type="transmembrane region" description="Helical" evidence="16">
    <location>
        <begin position="91"/>
        <end position="109"/>
    </location>
</feature>
<dbReference type="InterPro" id="IPR048254">
    <property type="entry name" value="CDP_ALCOHOL_P_TRANSF_CS"/>
</dbReference>
<sequence length="236" mass="25447">MLAKVLPNVITIGNLFFGLLALKLVHDGLWEFAAITVIAGMLCDGLDGIVARMLKTESAFGKELDSLSDMVTFGVAPAFIMYVAVLHEIGVIGWVVSVVFPVCGALRLARFNVRKGIPGYFVGLPITIAGGVLATMALYSEVMTSPSVLVLAMLGLSFLMVSSIKYPNVKKVGLPKQTYWLGPALGVVAVVLAVRFPNDLPRIVFLPLILYALWGLGGHFRRKGYEDSPLESDVHL</sequence>
<evidence type="ECO:0000256" key="9">
    <source>
        <dbReference type="ARBA" id="ARBA00022989"/>
    </source>
</evidence>
<evidence type="ECO:0000256" key="4">
    <source>
        <dbReference type="ARBA" id="ARBA00013174"/>
    </source>
</evidence>
<dbReference type="RefSeq" id="WP_077718323.1">
    <property type="nucleotide sequence ID" value="NZ_CP019699.1"/>
</dbReference>
<evidence type="ECO:0000256" key="7">
    <source>
        <dbReference type="ARBA" id="ARBA00022679"/>
    </source>
</evidence>
<accession>A0A1U9K391</accession>
<keyword evidence="12" id="KW-0594">Phospholipid biosynthesis</keyword>
<dbReference type="GO" id="GO:0008654">
    <property type="term" value="P:phospholipid biosynthetic process"/>
    <property type="evidence" value="ECO:0007669"/>
    <property type="project" value="UniProtKB-KW"/>
</dbReference>
<reference evidence="17 18" key="1">
    <citation type="journal article" date="2015" name="Int. J. Syst. Evol. Microbiol.">
        <title>Novibacillus thermophilus gen. nov., sp. nov., a Gram-staining-negative and moderately thermophilic member of the family Thermoactinomycetaceae.</title>
        <authorList>
            <person name="Yang G."/>
            <person name="Chen J."/>
            <person name="Zhou S."/>
        </authorList>
    </citation>
    <scope>NUCLEOTIDE SEQUENCE [LARGE SCALE GENOMIC DNA]</scope>
    <source>
        <strain evidence="17 18">SG-1</strain>
    </source>
</reference>
<feature type="transmembrane region" description="Helical" evidence="16">
    <location>
        <begin position="66"/>
        <end position="85"/>
    </location>
</feature>
<gene>
    <name evidence="17" type="ORF">B0W44_00530</name>
</gene>
<evidence type="ECO:0000256" key="6">
    <source>
        <dbReference type="ARBA" id="ARBA00022516"/>
    </source>
</evidence>
<dbReference type="GO" id="GO:0003882">
    <property type="term" value="F:CDP-diacylglycerol-serine O-phosphatidyltransferase activity"/>
    <property type="evidence" value="ECO:0007669"/>
    <property type="project" value="UniProtKB-EC"/>
</dbReference>
<keyword evidence="8 16" id="KW-0812">Transmembrane</keyword>
<comment type="similarity">
    <text evidence="3 15">Belongs to the CDP-alcohol phosphatidyltransferase class-I family.</text>
</comment>
<feature type="transmembrane region" description="Helical" evidence="16">
    <location>
        <begin position="5"/>
        <end position="26"/>
    </location>
</feature>
<dbReference type="InterPro" id="IPR004533">
    <property type="entry name" value="CDP-diaglyc--ser_O-PTrfase"/>
</dbReference>
<keyword evidence="7 15" id="KW-0808">Transferase</keyword>
<evidence type="ECO:0000256" key="15">
    <source>
        <dbReference type="RuleBase" id="RU003750"/>
    </source>
</evidence>
<evidence type="ECO:0000256" key="8">
    <source>
        <dbReference type="ARBA" id="ARBA00022692"/>
    </source>
</evidence>
<keyword evidence="6" id="KW-0444">Lipid biosynthesis</keyword>
<dbReference type="STRING" id="1471761.B0W44_00530"/>
<evidence type="ECO:0000256" key="10">
    <source>
        <dbReference type="ARBA" id="ARBA00023098"/>
    </source>
</evidence>
<dbReference type="AlphaFoldDB" id="A0A1U9K391"/>